<protein>
    <submittedName>
        <fullName evidence="2">Uncharacterized protein</fullName>
    </submittedName>
</protein>
<proteinExistence type="predicted"/>
<keyword evidence="1" id="KW-0812">Transmembrane</keyword>
<evidence type="ECO:0000313" key="3">
    <source>
        <dbReference type="Proteomes" id="UP000075901"/>
    </source>
</evidence>
<dbReference type="EnsemblMetazoa" id="AMAM006003-RA">
    <property type="protein sequence ID" value="AMAM006003-PA"/>
    <property type="gene ID" value="AMAM006003"/>
</dbReference>
<evidence type="ECO:0000313" key="2">
    <source>
        <dbReference type="EnsemblMetazoa" id="AMAM006003-PA"/>
    </source>
</evidence>
<name>A0A182SFX4_9DIPT</name>
<reference evidence="2" key="2">
    <citation type="submission" date="2020-05" db="UniProtKB">
        <authorList>
            <consortium name="EnsemblMetazoa"/>
        </authorList>
    </citation>
    <scope>IDENTIFICATION</scope>
    <source>
        <strain evidence="2">maculatus3</strain>
    </source>
</reference>
<evidence type="ECO:0000256" key="1">
    <source>
        <dbReference type="SAM" id="Phobius"/>
    </source>
</evidence>
<dbReference type="Proteomes" id="UP000075901">
    <property type="component" value="Unassembled WGS sequence"/>
</dbReference>
<feature type="transmembrane region" description="Helical" evidence="1">
    <location>
        <begin position="75"/>
        <end position="96"/>
    </location>
</feature>
<keyword evidence="1" id="KW-1133">Transmembrane helix</keyword>
<dbReference type="AlphaFoldDB" id="A0A182SFX4"/>
<sequence>MNFGPDTDFRNVCNIIIVIVIIIDTRSNSECDGGCALLGLPFTRPYTFWVCCQVASTTGSFSIRSSDSRCGSRALLFGAAGSMLVGAEVLVVALPFSCTLDDMLHVVCTKDVIFSV</sequence>
<keyword evidence="1" id="KW-0472">Membrane</keyword>
<dbReference type="VEuPathDB" id="VectorBase:AMAM006003"/>
<keyword evidence="3" id="KW-1185">Reference proteome</keyword>
<organism evidence="2 3">
    <name type="scientific">Anopheles maculatus</name>
    <dbReference type="NCBI Taxonomy" id="74869"/>
    <lineage>
        <taxon>Eukaryota</taxon>
        <taxon>Metazoa</taxon>
        <taxon>Ecdysozoa</taxon>
        <taxon>Arthropoda</taxon>
        <taxon>Hexapoda</taxon>
        <taxon>Insecta</taxon>
        <taxon>Pterygota</taxon>
        <taxon>Neoptera</taxon>
        <taxon>Endopterygota</taxon>
        <taxon>Diptera</taxon>
        <taxon>Nematocera</taxon>
        <taxon>Culicoidea</taxon>
        <taxon>Culicidae</taxon>
        <taxon>Anophelinae</taxon>
        <taxon>Anopheles</taxon>
        <taxon>Anopheles maculatus group</taxon>
    </lineage>
</organism>
<reference evidence="3" key="1">
    <citation type="submission" date="2013-09" db="EMBL/GenBank/DDBJ databases">
        <title>The Genome Sequence of Anopheles maculatus species B.</title>
        <authorList>
            <consortium name="The Broad Institute Genomics Platform"/>
            <person name="Neafsey D.E."/>
            <person name="Besansky N."/>
            <person name="Howell P."/>
            <person name="Walton C."/>
            <person name="Young S.K."/>
            <person name="Zeng Q."/>
            <person name="Gargeya S."/>
            <person name="Fitzgerald M."/>
            <person name="Haas B."/>
            <person name="Abouelleil A."/>
            <person name="Allen A.W."/>
            <person name="Alvarado L."/>
            <person name="Arachchi H.M."/>
            <person name="Berlin A.M."/>
            <person name="Chapman S.B."/>
            <person name="Gainer-Dewar J."/>
            <person name="Goldberg J."/>
            <person name="Griggs A."/>
            <person name="Gujja S."/>
            <person name="Hansen M."/>
            <person name="Howarth C."/>
            <person name="Imamovic A."/>
            <person name="Ireland A."/>
            <person name="Larimer J."/>
            <person name="McCowan C."/>
            <person name="Murphy C."/>
            <person name="Pearson M."/>
            <person name="Poon T.W."/>
            <person name="Priest M."/>
            <person name="Roberts A."/>
            <person name="Saif S."/>
            <person name="Shea T."/>
            <person name="Sisk P."/>
            <person name="Sykes S."/>
            <person name="Wortman J."/>
            <person name="Nusbaum C."/>
            <person name="Birren B."/>
        </authorList>
    </citation>
    <scope>NUCLEOTIDE SEQUENCE [LARGE SCALE GENOMIC DNA]</scope>
    <source>
        <strain evidence="3">maculatus3</strain>
    </source>
</reference>
<accession>A0A182SFX4</accession>